<dbReference type="Pfam" id="PF00550">
    <property type="entry name" value="PP-binding"/>
    <property type="match status" value="1"/>
</dbReference>
<keyword evidence="5" id="KW-1185">Reference proteome</keyword>
<dbReference type="Proteomes" id="UP001595859">
    <property type="component" value="Unassembled WGS sequence"/>
</dbReference>
<dbReference type="PROSITE" id="PS00455">
    <property type="entry name" value="AMP_BINDING"/>
    <property type="match status" value="1"/>
</dbReference>
<dbReference type="InterPro" id="IPR036736">
    <property type="entry name" value="ACP-like_sf"/>
</dbReference>
<feature type="domain" description="Carrier" evidence="3">
    <location>
        <begin position="509"/>
        <end position="584"/>
    </location>
</feature>
<evidence type="ECO:0000256" key="2">
    <source>
        <dbReference type="ARBA" id="ARBA00022553"/>
    </source>
</evidence>
<dbReference type="NCBIfam" id="TIGR01733">
    <property type="entry name" value="AA-adenyl-dom"/>
    <property type="match status" value="1"/>
</dbReference>
<dbReference type="Gene3D" id="2.30.38.10">
    <property type="entry name" value="Luciferase, Domain 3"/>
    <property type="match status" value="1"/>
</dbReference>
<dbReference type="RefSeq" id="WP_378059012.1">
    <property type="nucleotide sequence ID" value="NZ_JBHSIS010000017.1"/>
</dbReference>
<dbReference type="Gene3D" id="3.40.50.1820">
    <property type="entry name" value="alpha/beta hydrolase"/>
    <property type="match status" value="1"/>
</dbReference>
<dbReference type="InterPro" id="IPR009081">
    <property type="entry name" value="PP-bd_ACP"/>
</dbReference>
<evidence type="ECO:0000259" key="3">
    <source>
        <dbReference type="PROSITE" id="PS50075"/>
    </source>
</evidence>
<evidence type="ECO:0000256" key="1">
    <source>
        <dbReference type="ARBA" id="ARBA00022450"/>
    </source>
</evidence>
<gene>
    <name evidence="4" type="ORF">ACFPCV_26285</name>
</gene>
<dbReference type="SUPFAM" id="SSF56801">
    <property type="entry name" value="Acetyl-CoA synthetase-like"/>
    <property type="match status" value="1"/>
</dbReference>
<dbReference type="InterPro" id="IPR045851">
    <property type="entry name" value="AMP-bd_C_sf"/>
</dbReference>
<dbReference type="CDD" id="cd12117">
    <property type="entry name" value="A_NRPS_Srf_like"/>
    <property type="match status" value="1"/>
</dbReference>
<protein>
    <submittedName>
        <fullName evidence="4">Amino acid adenylation domain-containing protein</fullName>
    </submittedName>
</protein>
<dbReference type="InterPro" id="IPR000873">
    <property type="entry name" value="AMP-dep_synth/lig_dom"/>
</dbReference>
<dbReference type="Pfam" id="PF00501">
    <property type="entry name" value="AMP-binding"/>
    <property type="match status" value="1"/>
</dbReference>
<dbReference type="Pfam" id="PF13193">
    <property type="entry name" value="AMP-binding_C"/>
    <property type="match status" value="1"/>
</dbReference>
<dbReference type="PROSITE" id="PS50075">
    <property type="entry name" value="CARRIER"/>
    <property type="match status" value="1"/>
</dbReference>
<keyword evidence="1" id="KW-0596">Phosphopantetheine</keyword>
<dbReference type="InterPro" id="IPR020806">
    <property type="entry name" value="PKS_PP-bd"/>
</dbReference>
<dbReference type="SMART" id="SM00823">
    <property type="entry name" value="PKS_PP"/>
    <property type="match status" value="1"/>
</dbReference>
<dbReference type="InterPro" id="IPR010071">
    <property type="entry name" value="AA_adenyl_dom"/>
</dbReference>
<dbReference type="Gene3D" id="3.30.300.30">
    <property type="match status" value="1"/>
</dbReference>
<dbReference type="PANTHER" id="PTHR45527:SF1">
    <property type="entry name" value="FATTY ACID SYNTHASE"/>
    <property type="match status" value="1"/>
</dbReference>
<proteinExistence type="predicted"/>
<reference evidence="5" key="1">
    <citation type="journal article" date="2019" name="Int. J. Syst. Evol. Microbiol.">
        <title>The Global Catalogue of Microorganisms (GCM) 10K type strain sequencing project: providing services to taxonomists for standard genome sequencing and annotation.</title>
        <authorList>
            <consortium name="The Broad Institute Genomics Platform"/>
            <consortium name="The Broad Institute Genome Sequencing Center for Infectious Disease"/>
            <person name="Wu L."/>
            <person name="Ma J."/>
        </authorList>
    </citation>
    <scope>NUCLEOTIDE SEQUENCE [LARGE SCALE GENOMIC DNA]</scope>
    <source>
        <strain evidence="5">ZS-22-S1</strain>
    </source>
</reference>
<dbReference type="PANTHER" id="PTHR45527">
    <property type="entry name" value="NONRIBOSOMAL PEPTIDE SYNTHETASE"/>
    <property type="match status" value="1"/>
</dbReference>
<evidence type="ECO:0000313" key="5">
    <source>
        <dbReference type="Proteomes" id="UP001595859"/>
    </source>
</evidence>
<dbReference type="InterPro" id="IPR025110">
    <property type="entry name" value="AMP-bd_C"/>
</dbReference>
<sequence>MRHTSIPGCFVAQVHQTPDAVALSEGEARLTYRELNERANQVAHRLLSAGVAAGEPVAVAMARSVELVVAILGVLKAGACYLPLHEAYPVERVQDILDRANGPLLLTDEPTRVRGLPRAERVVFADDTTEFTGRSTVDPVIAEAEGGQVAYIMHTSGSTGEPKGVAVTHRGVLGLALDSCWDTGRHERVPMLAPYAFGVSTYEIWVPLLRGGTIVLPRGALDVDGLRTLVAEESITGLHLTAGLFRVIADEAPEVLSGVREVLTGGDVIAPSAVRRVLDACPDLVVRATYGATELSSFAAHFPMTAPFEEPRTIPIGYPMDDVRVHVLDDELRPVGPGEVGELYIGGPRLALGYVGRDDLTAERFRTDPFEGQGHRVYRTGDLVRTRAGGVLEFVSRADNQVKIRGYRVELGEIESTLAAHPGVVHAAVVTRESELGEHRVVAYVVFPAGTEPASATEDLLADAARRLPEYMLPSVVIPLDRLPLTPNGKLDRAALPEPESGTSANYRPPATAREAVLCAVFEEVLEVGRVGMDDSFFDLEGNSLLAMRLISRIAARLDVELTIADLFNAPTVSDLCKLLDDQGVTNDE</sequence>
<name>A0ABV9S9P8_9PSEU</name>
<keyword evidence="2" id="KW-0597">Phosphoprotein</keyword>
<dbReference type="Gene3D" id="3.40.50.980">
    <property type="match status" value="2"/>
</dbReference>
<dbReference type="InterPro" id="IPR020845">
    <property type="entry name" value="AMP-binding_CS"/>
</dbReference>
<organism evidence="4 5">
    <name type="scientific">Actinophytocola glycyrrhizae</name>
    <dbReference type="NCBI Taxonomy" id="2044873"/>
    <lineage>
        <taxon>Bacteria</taxon>
        <taxon>Bacillati</taxon>
        <taxon>Actinomycetota</taxon>
        <taxon>Actinomycetes</taxon>
        <taxon>Pseudonocardiales</taxon>
        <taxon>Pseudonocardiaceae</taxon>
    </lineage>
</organism>
<comment type="caution">
    <text evidence="4">The sequence shown here is derived from an EMBL/GenBank/DDBJ whole genome shotgun (WGS) entry which is preliminary data.</text>
</comment>
<dbReference type="SUPFAM" id="SSF47336">
    <property type="entry name" value="ACP-like"/>
    <property type="match status" value="1"/>
</dbReference>
<accession>A0ABV9S9P8</accession>
<dbReference type="InterPro" id="IPR029058">
    <property type="entry name" value="AB_hydrolase_fold"/>
</dbReference>
<evidence type="ECO:0000313" key="4">
    <source>
        <dbReference type="EMBL" id="MFC4857020.1"/>
    </source>
</evidence>
<dbReference type="EMBL" id="JBHSIS010000017">
    <property type="protein sequence ID" value="MFC4857020.1"/>
    <property type="molecule type" value="Genomic_DNA"/>
</dbReference>